<name>A0A563EYV3_9PSEU</name>
<dbReference type="Proteomes" id="UP000316639">
    <property type="component" value="Unassembled WGS sequence"/>
</dbReference>
<evidence type="ECO:0000313" key="1">
    <source>
        <dbReference type="EMBL" id="TWP52900.1"/>
    </source>
</evidence>
<proteinExistence type="predicted"/>
<reference evidence="1 2" key="1">
    <citation type="submission" date="2019-07" db="EMBL/GenBank/DDBJ databases">
        <title>Lentzea xizangensis sp. nov., isolated from Qinghai-Tibetan Plateau Soils.</title>
        <authorList>
            <person name="Huang J."/>
        </authorList>
    </citation>
    <scope>NUCLEOTIDE SEQUENCE [LARGE SCALE GENOMIC DNA]</scope>
    <source>
        <strain evidence="1 2">FXJ1.1311</strain>
    </source>
</reference>
<evidence type="ECO:0000313" key="2">
    <source>
        <dbReference type="Proteomes" id="UP000316639"/>
    </source>
</evidence>
<sequence>MNNTTGGLGRRRFLAVTGGLAAAATVGFGVPAVAEAQAAKSANGWSVDPKAVAPHVVEGSAASVALRSGEVATVLLHVARRFHYEVAALEAGHLSAAKTTDAPHQTNYLSGTAFAIQPKVYPAGAKGGFLKHQVAAIRDILADCEGVVRWGGDNKKTPQEGHFQIDVKPGSPLLKKVAAKIGGWDLKQGVGAGAPEDLFDATRKFRARTLADKQIATG</sequence>
<comment type="caution">
    <text evidence="1">The sequence shown here is derived from an EMBL/GenBank/DDBJ whole genome shotgun (WGS) entry which is preliminary data.</text>
</comment>
<dbReference type="RefSeq" id="WP_146350153.1">
    <property type="nucleotide sequence ID" value="NZ_VOBR01000004.1"/>
</dbReference>
<dbReference type="InterPro" id="IPR006311">
    <property type="entry name" value="TAT_signal"/>
</dbReference>
<organism evidence="1 2">
    <name type="scientific">Lentzea tibetensis</name>
    <dbReference type="NCBI Taxonomy" id="2591470"/>
    <lineage>
        <taxon>Bacteria</taxon>
        <taxon>Bacillati</taxon>
        <taxon>Actinomycetota</taxon>
        <taxon>Actinomycetes</taxon>
        <taxon>Pseudonocardiales</taxon>
        <taxon>Pseudonocardiaceae</taxon>
        <taxon>Lentzea</taxon>
    </lineage>
</organism>
<gene>
    <name evidence="1" type="ORF">FKR81_07240</name>
</gene>
<dbReference type="PROSITE" id="PS51318">
    <property type="entry name" value="TAT"/>
    <property type="match status" value="1"/>
</dbReference>
<protein>
    <submittedName>
        <fullName evidence="1">Uncharacterized protein</fullName>
    </submittedName>
</protein>
<accession>A0A563EYV3</accession>
<dbReference type="OrthoDB" id="3631190at2"/>
<keyword evidence="2" id="KW-1185">Reference proteome</keyword>
<dbReference type="EMBL" id="VOBR01000004">
    <property type="protein sequence ID" value="TWP52900.1"/>
    <property type="molecule type" value="Genomic_DNA"/>
</dbReference>
<dbReference type="AlphaFoldDB" id="A0A563EYV3"/>